<keyword evidence="2" id="KW-0479">Metal-binding</keyword>
<dbReference type="Proteomes" id="UP001628193">
    <property type="component" value="Unassembled WGS sequence"/>
</dbReference>
<reference evidence="8 9" key="1">
    <citation type="submission" date="2024-09" db="EMBL/GenBank/DDBJ databases">
        <title>Draft genome sequence of Candidatus Magnetaquicoccaceae bacterium FCR-1.</title>
        <authorList>
            <person name="Shimoshige H."/>
            <person name="Shimamura S."/>
            <person name="Taoka A."/>
            <person name="Kobayashi H."/>
            <person name="Maekawa T."/>
        </authorList>
    </citation>
    <scope>NUCLEOTIDE SEQUENCE [LARGE SCALE GENOMIC DNA]</scope>
    <source>
        <strain evidence="8 9">FCR-1</strain>
    </source>
</reference>
<dbReference type="InterPro" id="IPR043795">
    <property type="entry name" value="N-alpha-Ac-DABA-like"/>
</dbReference>
<feature type="transmembrane region" description="Helical" evidence="6">
    <location>
        <begin position="86"/>
        <end position="103"/>
    </location>
</feature>
<dbReference type="InterPro" id="IPR053138">
    <property type="entry name" value="N-alpha-Ac-DABA_deacetylase"/>
</dbReference>
<dbReference type="EMBL" id="BAAFGK010000001">
    <property type="protein sequence ID" value="GAB0055992.1"/>
    <property type="molecule type" value="Genomic_DNA"/>
</dbReference>
<organism evidence="8 9">
    <name type="scientific">Candidatus Magnetaquiglobus chichijimensis</name>
    <dbReference type="NCBI Taxonomy" id="3141448"/>
    <lineage>
        <taxon>Bacteria</taxon>
        <taxon>Pseudomonadati</taxon>
        <taxon>Pseudomonadota</taxon>
        <taxon>Magnetococcia</taxon>
        <taxon>Magnetococcales</taxon>
        <taxon>Candidatus Magnetaquicoccaceae</taxon>
        <taxon>Candidatus Magnetaquiglobus</taxon>
    </lineage>
</organism>
<dbReference type="Gene3D" id="3.40.630.10">
    <property type="entry name" value="Zn peptidases"/>
    <property type="match status" value="1"/>
</dbReference>
<evidence type="ECO:0000256" key="3">
    <source>
        <dbReference type="ARBA" id="ARBA00022801"/>
    </source>
</evidence>
<keyword evidence="6" id="KW-0812">Transmembrane</keyword>
<accession>A0ABQ0C535</accession>
<dbReference type="PANTHER" id="PTHR37326:SF2">
    <property type="entry name" value="SUCCINYLGLUTAMATE DESUCCINYLASE_ASPARTOACYLASE FAMILY PROTEIN"/>
    <property type="match status" value="1"/>
</dbReference>
<keyword evidence="9" id="KW-1185">Reference proteome</keyword>
<keyword evidence="6" id="KW-1133">Transmembrane helix</keyword>
<protein>
    <recommendedName>
        <fullName evidence="7">Succinylglutamate desuccinylase/Aspartoacylase catalytic domain-containing protein</fullName>
    </recommendedName>
</protein>
<gene>
    <name evidence="8" type="ORF">SIID45300_00291</name>
</gene>
<evidence type="ECO:0000256" key="1">
    <source>
        <dbReference type="ARBA" id="ARBA00001947"/>
    </source>
</evidence>
<dbReference type="CDD" id="cd06251">
    <property type="entry name" value="M14_ASTE_ASPA-like"/>
    <property type="match status" value="1"/>
</dbReference>
<keyword evidence="6" id="KW-0472">Membrane</keyword>
<dbReference type="RefSeq" id="WP_420903703.1">
    <property type="nucleotide sequence ID" value="NZ_BAAFGK010000001.1"/>
</dbReference>
<proteinExistence type="predicted"/>
<feature type="domain" description="Succinylglutamate desuccinylase/Aspartoacylase catalytic" evidence="7">
    <location>
        <begin position="55"/>
        <end position="234"/>
    </location>
</feature>
<evidence type="ECO:0000256" key="2">
    <source>
        <dbReference type="ARBA" id="ARBA00022723"/>
    </source>
</evidence>
<name>A0ABQ0C535_9PROT</name>
<dbReference type="PANTHER" id="PTHR37326">
    <property type="entry name" value="BLL3975 PROTEIN"/>
    <property type="match status" value="1"/>
</dbReference>
<dbReference type="PIRSF" id="PIRSF039012">
    <property type="entry name" value="ASP"/>
    <property type="match status" value="1"/>
</dbReference>
<dbReference type="Pfam" id="PF24827">
    <property type="entry name" value="AstE_AspA_cat"/>
    <property type="match status" value="1"/>
</dbReference>
<evidence type="ECO:0000256" key="5">
    <source>
        <dbReference type="SAM" id="MobiDB-lite"/>
    </source>
</evidence>
<evidence type="ECO:0000256" key="4">
    <source>
        <dbReference type="ARBA" id="ARBA00022833"/>
    </source>
</evidence>
<evidence type="ECO:0000259" key="7">
    <source>
        <dbReference type="Pfam" id="PF24827"/>
    </source>
</evidence>
<keyword evidence="3" id="KW-0378">Hydrolase</keyword>
<evidence type="ECO:0000256" key="6">
    <source>
        <dbReference type="SAM" id="Phobius"/>
    </source>
</evidence>
<evidence type="ECO:0000313" key="8">
    <source>
        <dbReference type="EMBL" id="GAB0055992.1"/>
    </source>
</evidence>
<sequence>MTERRKRSKKIDPFEIVGQRVQPGEQAVAHIPVTRLHTHTPVDLTVHVFHGRRHGPCLFVSAALHGDELNGIEICRRLMRQRVLRGLRGTLLVIPVVNVLGFLHHNRYFPDHRDLNRSFPGLANGSLAARTADLFMRQIVARSTHGIDLHAGTRQRYNLPQTRGKAGNEAVEAMARAFHAPVHLQADLLDGSLRAAADQAGVPVLLYEGGEALRLDEVAIQAGLKGILGVMRHLEMLEGSKTPTVGSGVPDQGNTPLPPTRGAPFRETHGRWWVARSSRWVRAPESGLMLPEKRVGAHVRKGELLGHVANPLGSEMVEVRADREGVIIGHTNHPLVHQGDALFHVAFVPDAGALQEMVQGTLGTVLHEGLNDEFM</sequence>
<feature type="region of interest" description="Disordered" evidence="5">
    <location>
        <begin position="241"/>
        <end position="264"/>
    </location>
</feature>
<evidence type="ECO:0000313" key="9">
    <source>
        <dbReference type="Proteomes" id="UP001628193"/>
    </source>
</evidence>
<keyword evidence="4" id="KW-0862">Zinc</keyword>
<comment type="cofactor">
    <cofactor evidence="1">
        <name>Zn(2+)</name>
        <dbReference type="ChEBI" id="CHEBI:29105"/>
    </cofactor>
</comment>
<comment type="caution">
    <text evidence="8">The sequence shown here is derived from an EMBL/GenBank/DDBJ whole genome shotgun (WGS) entry which is preliminary data.</text>
</comment>
<dbReference type="InterPro" id="IPR055438">
    <property type="entry name" value="AstE_AspA_cat"/>
</dbReference>
<dbReference type="SUPFAM" id="SSF53187">
    <property type="entry name" value="Zn-dependent exopeptidases"/>
    <property type="match status" value="1"/>
</dbReference>